<protein>
    <submittedName>
        <fullName evidence="1">Uncharacterized protein</fullName>
    </submittedName>
</protein>
<dbReference type="Proteomes" id="UP001501251">
    <property type="component" value="Unassembled WGS sequence"/>
</dbReference>
<evidence type="ECO:0000313" key="1">
    <source>
        <dbReference type="EMBL" id="GAA4182282.1"/>
    </source>
</evidence>
<evidence type="ECO:0000313" key="2">
    <source>
        <dbReference type="Proteomes" id="UP001501251"/>
    </source>
</evidence>
<accession>A0ABP8ADR4</accession>
<gene>
    <name evidence="1" type="ORF">GCM10022252_07960</name>
</gene>
<comment type="caution">
    <text evidence="1">The sequence shown here is derived from an EMBL/GenBank/DDBJ whole genome shotgun (WGS) entry which is preliminary data.</text>
</comment>
<sequence length="76" mass="8799">MPLTWHKARRFGRVRVAAWTCHEHRVTFYELCDAGGLSFIRKTVQGKEQTTVLHSDPWPPAQARVMWIRVLAGLAR</sequence>
<keyword evidence="2" id="KW-1185">Reference proteome</keyword>
<name>A0ABP8ADR4_9ACTN</name>
<dbReference type="RefSeq" id="WP_344915008.1">
    <property type="nucleotide sequence ID" value="NZ_BAABAQ010000001.1"/>
</dbReference>
<dbReference type="EMBL" id="BAABAQ010000001">
    <property type="protein sequence ID" value="GAA4182282.1"/>
    <property type="molecule type" value="Genomic_DNA"/>
</dbReference>
<proteinExistence type="predicted"/>
<reference evidence="2" key="1">
    <citation type="journal article" date="2019" name="Int. J. Syst. Evol. Microbiol.">
        <title>The Global Catalogue of Microorganisms (GCM) 10K type strain sequencing project: providing services to taxonomists for standard genome sequencing and annotation.</title>
        <authorList>
            <consortium name="The Broad Institute Genomics Platform"/>
            <consortium name="The Broad Institute Genome Sequencing Center for Infectious Disease"/>
            <person name="Wu L."/>
            <person name="Ma J."/>
        </authorList>
    </citation>
    <scope>NUCLEOTIDE SEQUENCE [LARGE SCALE GENOMIC DNA]</scope>
    <source>
        <strain evidence="2">JCM 17388</strain>
    </source>
</reference>
<organism evidence="1 2">
    <name type="scientific">Streptosporangium oxazolinicum</name>
    <dbReference type="NCBI Taxonomy" id="909287"/>
    <lineage>
        <taxon>Bacteria</taxon>
        <taxon>Bacillati</taxon>
        <taxon>Actinomycetota</taxon>
        <taxon>Actinomycetes</taxon>
        <taxon>Streptosporangiales</taxon>
        <taxon>Streptosporangiaceae</taxon>
        <taxon>Streptosporangium</taxon>
    </lineage>
</organism>